<reference evidence="18 19" key="1">
    <citation type="submission" date="2023-12" db="EMBL/GenBank/DDBJ databases">
        <title>Genome sequencing and assembly of bacterial species from a model synthetic community.</title>
        <authorList>
            <person name="Hogle S.L."/>
        </authorList>
    </citation>
    <scope>NUCLEOTIDE SEQUENCE [LARGE SCALE GENOMIC DNA]</scope>
    <source>
        <strain evidence="18 19">HAMBI 2494</strain>
    </source>
</reference>
<keyword evidence="13" id="KW-0998">Cell outer membrane</keyword>
<proteinExistence type="inferred from homology"/>
<dbReference type="Proteomes" id="UP001325479">
    <property type="component" value="Chromosome"/>
</dbReference>
<evidence type="ECO:0000256" key="6">
    <source>
        <dbReference type="ARBA" id="ARBA00022692"/>
    </source>
</evidence>
<dbReference type="EMBL" id="CP139965">
    <property type="protein sequence ID" value="WQD80323.1"/>
    <property type="molecule type" value="Genomic_DNA"/>
</dbReference>
<keyword evidence="12" id="KW-0564">Palmitate</keyword>
<dbReference type="Pfam" id="PF22461">
    <property type="entry name" value="SLBB_2"/>
    <property type="match status" value="2"/>
</dbReference>
<keyword evidence="5" id="KW-0762">Sugar transport</keyword>
<evidence type="ECO:0000256" key="11">
    <source>
        <dbReference type="ARBA" id="ARBA00023136"/>
    </source>
</evidence>
<gene>
    <name evidence="18" type="ORF">U0042_11930</name>
</gene>
<feature type="domain" description="Polysaccharide export protein N-terminal" evidence="16">
    <location>
        <begin position="82"/>
        <end position="207"/>
    </location>
</feature>
<keyword evidence="4" id="KW-1134">Transmembrane beta strand</keyword>
<evidence type="ECO:0000256" key="10">
    <source>
        <dbReference type="ARBA" id="ARBA00023114"/>
    </source>
</evidence>
<keyword evidence="14" id="KW-0449">Lipoprotein</keyword>
<evidence type="ECO:0000313" key="19">
    <source>
        <dbReference type="Proteomes" id="UP001325479"/>
    </source>
</evidence>
<sequence length="425" mass="44971">MKIRTLAACSAAMALCACALAPGPYLDSKRLDDSVQAQQEADRFPVQPIDVAWFRDLAKKETAAVNESACPLTCLTPATRGQYQYRVGINDQLTIIVWDHPELTGASFGSASGTAPLPQGYAGYGAGGPAASAGGEGAGSPIANGTAPAVGGGGEAGLTVRIAADGTFFFPRVGRVQARGKSAADIQHELTQRLAKTIRDPQIDVRVSGFNSQIVQVTGSVRAPVAESITDLPLSVIDAINRAGGAQADADLQNVGVTRNGKRYTIDVAALLDTGDPQQNVLLKDGDIVDVPDRANSRVFVLGEVAKPTSLPMNRGKLTLADALTGAGSLDVKTGDPHFVYVIRGADKLLNPVTRDTVINSRTLTPTVFRLDMTQVDALLLMTKFDLQPKDVVYVQVASSARFNRALQQITPTLETLFFTRQLTR</sequence>
<evidence type="ECO:0000256" key="7">
    <source>
        <dbReference type="ARBA" id="ARBA00022729"/>
    </source>
</evidence>
<keyword evidence="6" id="KW-0812">Transmembrane</keyword>
<dbReference type="RefSeq" id="WP_114814639.1">
    <property type="nucleotide sequence ID" value="NZ_CP139965.1"/>
</dbReference>
<evidence type="ECO:0000313" key="18">
    <source>
        <dbReference type="EMBL" id="WQD80323.1"/>
    </source>
</evidence>
<dbReference type="InterPro" id="IPR049712">
    <property type="entry name" value="Poly_export"/>
</dbReference>
<evidence type="ECO:0000256" key="8">
    <source>
        <dbReference type="ARBA" id="ARBA00023047"/>
    </source>
</evidence>
<keyword evidence="19" id="KW-1185">Reference proteome</keyword>
<keyword evidence="11" id="KW-0472">Membrane</keyword>
<evidence type="ECO:0000256" key="5">
    <source>
        <dbReference type="ARBA" id="ARBA00022597"/>
    </source>
</evidence>
<evidence type="ECO:0000256" key="9">
    <source>
        <dbReference type="ARBA" id="ARBA00023065"/>
    </source>
</evidence>
<keyword evidence="10" id="KW-0626">Porin</keyword>
<evidence type="ECO:0000256" key="1">
    <source>
        <dbReference type="ARBA" id="ARBA00004571"/>
    </source>
</evidence>
<dbReference type="Gene3D" id="3.30.1950.10">
    <property type="entry name" value="wza like domain"/>
    <property type="match status" value="1"/>
</dbReference>
<dbReference type="PANTHER" id="PTHR33619:SF3">
    <property type="entry name" value="POLYSACCHARIDE EXPORT PROTEIN GFCE-RELATED"/>
    <property type="match status" value="1"/>
</dbReference>
<evidence type="ECO:0000256" key="2">
    <source>
        <dbReference type="ARBA" id="ARBA00009450"/>
    </source>
</evidence>
<evidence type="ECO:0000256" key="13">
    <source>
        <dbReference type="ARBA" id="ARBA00023237"/>
    </source>
</evidence>
<evidence type="ECO:0000256" key="4">
    <source>
        <dbReference type="ARBA" id="ARBA00022452"/>
    </source>
</evidence>
<evidence type="ECO:0000256" key="15">
    <source>
        <dbReference type="SAM" id="SignalP"/>
    </source>
</evidence>
<feature type="domain" description="SLBB" evidence="17">
    <location>
        <begin position="298"/>
        <end position="395"/>
    </location>
</feature>
<feature type="signal peptide" evidence="15">
    <location>
        <begin position="1"/>
        <end position="21"/>
    </location>
</feature>
<keyword evidence="7 15" id="KW-0732">Signal</keyword>
<dbReference type="PANTHER" id="PTHR33619">
    <property type="entry name" value="POLYSACCHARIDE EXPORT PROTEIN GFCE-RELATED"/>
    <property type="match status" value="1"/>
</dbReference>
<name>A0ABZ0WSD9_9BURK</name>
<evidence type="ECO:0000256" key="12">
    <source>
        <dbReference type="ARBA" id="ARBA00023139"/>
    </source>
</evidence>
<accession>A0ABZ0WSD9</accession>
<evidence type="ECO:0000256" key="14">
    <source>
        <dbReference type="ARBA" id="ARBA00023288"/>
    </source>
</evidence>
<evidence type="ECO:0000256" key="3">
    <source>
        <dbReference type="ARBA" id="ARBA00022448"/>
    </source>
</evidence>
<comment type="similarity">
    <text evidence="2">Belongs to the BexD/CtrA/VexA family.</text>
</comment>
<keyword evidence="9" id="KW-0406">Ion transport</keyword>
<evidence type="ECO:0000259" key="16">
    <source>
        <dbReference type="Pfam" id="PF02563"/>
    </source>
</evidence>
<feature type="chain" id="PRO_5046409474" evidence="15">
    <location>
        <begin position="22"/>
        <end position="425"/>
    </location>
</feature>
<dbReference type="Pfam" id="PF02563">
    <property type="entry name" value="Poly_export"/>
    <property type="match status" value="1"/>
</dbReference>
<organism evidence="18 19">
    <name type="scientific">Paraburkholderia kururiensis</name>
    <dbReference type="NCBI Taxonomy" id="984307"/>
    <lineage>
        <taxon>Bacteria</taxon>
        <taxon>Pseudomonadati</taxon>
        <taxon>Pseudomonadota</taxon>
        <taxon>Betaproteobacteria</taxon>
        <taxon>Burkholderiales</taxon>
        <taxon>Burkholderiaceae</taxon>
        <taxon>Paraburkholderia</taxon>
    </lineage>
</organism>
<keyword evidence="8" id="KW-0625">Polysaccharide transport</keyword>
<evidence type="ECO:0000259" key="17">
    <source>
        <dbReference type="Pfam" id="PF22461"/>
    </source>
</evidence>
<protein>
    <submittedName>
        <fullName evidence="18">Polysaccharide biosynthesis/export family protein</fullName>
    </submittedName>
</protein>
<feature type="domain" description="SLBB" evidence="17">
    <location>
        <begin position="213"/>
        <end position="291"/>
    </location>
</feature>
<dbReference type="Gene3D" id="3.10.560.10">
    <property type="entry name" value="Outer membrane lipoprotein wza domain like"/>
    <property type="match status" value="2"/>
</dbReference>
<comment type="subcellular location">
    <subcellularLocation>
        <location evidence="1">Cell outer membrane</location>
        <topology evidence="1">Multi-pass membrane protein</topology>
    </subcellularLocation>
</comment>
<keyword evidence="3" id="KW-0813">Transport</keyword>
<dbReference type="InterPro" id="IPR054765">
    <property type="entry name" value="SLBB_dom"/>
</dbReference>
<dbReference type="InterPro" id="IPR003715">
    <property type="entry name" value="Poly_export_N"/>
</dbReference>
<dbReference type="PROSITE" id="PS51257">
    <property type="entry name" value="PROKAR_LIPOPROTEIN"/>
    <property type="match status" value="1"/>
</dbReference>